<evidence type="ECO:0000313" key="1">
    <source>
        <dbReference type="EMBL" id="TBW58524.1"/>
    </source>
</evidence>
<comment type="caution">
    <text evidence="1">The sequence shown here is derived from an EMBL/GenBank/DDBJ whole genome shotgun (WGS) entry which is preliminary data.</text>
</comment>
<protein>
    <recommendedName>
        <fullName evidence="3">XRE family transcriptional regulator</fullName>
    </recommendedName>
</protein>
<proteinExistence type="predicted"/>
<evidence type="ECO:0008006" key="3">
    <source>
        <dbReference type="Google" id="ProtNLM"/>
    </source>
</evidence>
<sequence>MTRRRWKKVYPNSMQEAIRLCLDYAMHKHHRSVARVAELNGISEWVIYKWMSAGSMPTNRIAPFELACDCTFITEYIGSSAQKLLIDIPRGRPVSQDDLLDLQALLNESFGQLRRFYRDDAEAAAVIASVTDAMCALAGHRQNVTKSESPDLALFDGGDE</sequence>
<gene>
    <name evidence="1" type="ORF">EZI54_03835</name>
</gene>
<dbReference type="RefSeq" id="WP_131479225.1">
    <property type="nucleotide sequence ID" value="NZ_SJDL01000004.1"/>
</dbReference>
<name>A0ABY1ZRN1_9GAMM</name>
<dbReference type="Proteomes" id="UP000313645">
    <property type="component" value="Unassembled WGS sequence"/>
</dbReference>
<evidence type="ECO:0000313" key="2">
    <source>
        <dbReference type="Proteomes" id="UP000313645"/>
    </source>
</evidence>
<organism evidence="1 2">
    <name type="scientific">Marinobacter halodurans</name>
    <dbReference type="NCBI Taxonomy" id="2528979"/>
    <lineage>
        <taxon>Bacteria</taxon>
        <taxon>Pseudomonadati</taxon>
        <taxon>Pseudomonadota</taxon>
        <taxon>Gammaproteobacteria</taxon>
        <taxon>Pseudomonadales</taxon>
        <taxon>Marinobacteraceae</taxon>
        <taxon>Marinobacter</taxon>
    </lineage>
</organism>
<dbReference type="EMBL" id="SJDL01000004">
    <property type="protein sequence ID" value="TBW58524.1"/>
    <property type="molecule type" value="Genomic_DNA"/>
</dbReference>
<keyword evidence="2" id="KW-1185">Reference proteome</keyword>
<accession>A0ABY1ZRN1</accession>
<reference evidence="1 2" key="1">
    <citation type="submission" date="2019-02" db="EMBL/GenBank/DDBJ databases">
        <title>Marinobacter halodurans sp. nov., a marine bacterium isolated from sea tidal flat.</title>
        <authorList>
            <person name="Yoo Y."/>
            <person name="Lee D.W."/>
            <person name="Kim B.S."/>
            <person name="Kim J.-J."/>
        </authorList>
    </citation>
    <scope>NUCLEOTIDE SEQUENCE [LARGE SCALE GENOMIC DNA]</scope>
    <source>
        <strain evidence="1 2">YJ-S3-2</strain>
    </source>
</reference>